<evidence type="ECO:0000256" key="9">
    <source>
        <dbReference type="ARBA" id="ARBA00040345"/>
    </source>
</evidence>
<sequence>MIRAVHVVIPARNEERRLPRCLDSVEVARVALRQARPDLVVEVTVVLDRCLDRSAEVARRALVHRLTVEHGNVGAARHAGVRAALAVSGGRGVDPEDLWVACTDADTVVPPHWLTGHLALSDTHDAVVGTVEPLGLTDASVLSEWRARHRLGEGHPHVHGANLGLRGSAYLEVGGFRAMATDEDVDLIRRIRAHTGRWVATDTVRVASSARRTPRARGGFSDYLTSLEAEVRTGEAADGHPRQEVG</sequence>
<dbReference type="Pfam" id="PF00535">
    <property type="entry name" value="Glycos_transf_2"/>
    <property type="match status" value="1"/>
</dbReference>
<dbReference type="Proteomes" id="UP000030013">
    <property type="component" value="Unassembled WGS sequence"/>
</dbReference>
<evidence type="ECO:0000256" key="3">
    <source>
        <dbReference type="ARBA" id="ARBA00022676"/>
    </source>
</evidence>
<keyword evidence="2" id="KW-1003">Cell membrane</keyword>
<organism evidence="11 12">
    <name type="scientific">Knoellia aerolata DSM 18566</name>
    <dbReference type="NCBI Taxonomy" id="1385519"/>
    <lineage>
        <taxon>Bacteria</taxon>
        <taxon>Bacillati</taxon>
        <taxon>Actinomycetota</taxon>
        <taxon>Actinomycetes</taxon>
        <taxon>Micrococcales</taxon>
        <taxon>Intrasporangiaceae</taxon>
        <taxon>Knoellia</taxon>
    </lineage>
</organism>
<keyword evidence="5" id="KW-0472">Membrane</keyword>
<evidence type="ECO:0000313" key="11">
    <source>
        <dbReference type="EMBL" id="KGN42252.1"/>
    </source>
</evidence>
<dbReference type="SUPFAM" id="SSF53448">
    <property type="entry name" value="Nucleotide-diphospho-sugar transferases"/>
    <property type="match status" value="1"/>
</dbReference>
<dbReference type="STRING" id="1385519.N801_00350"/>
<evidence type="ECO:0000259" key="10">
    <source>
        <dbReference type="Pfam" id="PF00535"/>
    </source>
</evidence>
<evidence type="ECO:0000256" key="7">
    <source>
        <dbReference type="ARBA" id="ARBA00037904"/>
    </source>
</evidence>
<evidence type="ECO:0000256" key="4">
    <source>
        <dbReference type="ARBA" id="ARBA00022679"/>
    </source>
</evidence>
<evidence type="ECO:0000256" key="8">
    <source>
        <dbReference type="ARBA" id="ARBA00038120"/>
    </source>
</evidence>
<evidence type="ECO:0000256" key="1">
    <source>
        <dbReference type="ARBA" id="ARBA00004236"/>
    </source>
</evidence>
<dbReference type="AlphaFoldDB" id="A0A0A0K1P4"/>
<dbReference type="PANTHER" id="PTHR43646">
    <property type="entry name" value="GLYCOSYLTRANSFERASE"/>
    <property type="match status" value="1"/>
</dbReference>
<dbReference type="InterPro" id="IPR029044">
    <property type="entry name" value="Nucleotide-diphossugar_trans"/>
</dbReference>
<keyword evidence="4 11" id="KW-0808">Transferase</keyword>
<gene>
    <name evidence="11" type="ORF">N801_00350</name>
</gene>
<name>A0A0A0K1P4_9MICO</name>
<reference evidence="11 12" key="1">
    <citation type="submission" date="2013-08" db="EMBL/GenBank/DDBJ databases">
        <title>The genome sequence of Knoellia aerolata.</title>
        <authorList>
            <person name="Zhu W."/>
            <person name="Wang G."/>
        </authorList>
    </citation>
    <scope>NUCLEOTIDE SEQUENCE [LARGE SCALE GENOMIC DNA]</scope>
    <source>
        <strain evidence="11 12">DSM 18566</strain>
    </source>
</reference>
<evidence type="ECO:0000313" key="12">
    <source>
        <dbReference type="Proteomes" id="UP000030013"/>
    </source>
</evidence>
<comment type="subcellular location">
    <subcellularLocation>
        <location evidence="1">Cell membrane</location>
    </subcellularLocation>
</comment>
<dbReference type="Gene3D" id="3.90.550.10">
    <property type="entry name" value="Spore Coat Polysaccharide Biosynthesis Protein SpsA, Chain A"/>
    <property type="match status" value="1"/>
</dbReference>
<comment type="pathway">
    <text evidence="7">Carotenoid biosynthesis; staphyloxanthin biosynthesis; staphyloxanthin from farnesyl diphosphate: step 4/5.</text>
</comment>
<dbReference type="InterPro" id="IPR001173">
    <property type="entry name" value="Glyco_trans_2-like"/>
</dbReference>
<proteinExistence type="inferred from homology"/>
<dbReference type="eggNOG" id="COG1215">
    <property type="taxonomic scope" value="Bacteria"/>
</dbReference>
<keyword evidence="12" id="KW-1185">Reference proteome</keyword>
<dbReference type="EMBL" id="AVPL01000006">
    <property type="protein sequence ID" value="KGN42252.1"/>
    <property type="molecule type" value="Genomic_DNA"/>
</dbReference>
<dbReference type="GO" id="GO:0005886">
    <property type="term" value="C:plasma membrane"/>
    <property type="evidence" value="ECO:0007669"/>
    <property type="project" value="UniProtKB-SubCell"/>
</dbReference>
<feature type="domain" description="Glycosyltransferase 2-like" evidence="10">
    <location>
        <begin position="7"/>
        <end position="131"/>
    </location>
</feature>
<comment type="similarity">
    <text evidence="8">Belongs to the glycosyltransferase 2 family. CrtQ subfamily.</text>
</comment>
<accession>A0A0A0K1P4</accession>
<evidence type="ECO:0000256" key="2">
    <source>
        <dbReference type="ARBA" id="ARBA00022475"/>
    </source>
</evidence>
<keyword evidence="3" id="KW-0328">Glycosyltransferase</keyword>
<evidence type="ECO:0000256" key="5">
    <source>
        <dbReference type="ARBA" id="ARBA00023136"/>
    </source>
</evidence>
<dbReference type="RefSeq" id="WP_035933229.1">
    <property type="nucleotide sequence ID" value="NZ_AVPL01000006.1"/>
</dbReference>
<evidence type="ECO:0000256" key="6">
    <source>
        <dbReference type="ARBA" id="ARBA00037281"/>
    </source>
</evidence>
<dbReference type="PANTHER" id="PTHR43646:SF2">
    <property type="entry name" value="GLYCOSYLTRANSFERASE 2-LIKE DOMAIN-CONTAINING PROTEIN"/>
    <property type="match status" value="1"/>
</dbReference>
<protein>
    <recommendedName>
        <fullName evidence="9">4,4'-diaponeurosporenoate glycosyltransferase</fullName>
    </recommendedName>
</protein>
<comment type="caution">
    <text evidence="11">The sequence shown here is derived from an EMBL/GenBank/DDBJ whole genome shotgun (WGS) entry which is preliminary data.</text>
</comment>
<dbReference type="GO" id="GO:0016757">
    <property type="term" value="F:glycosyltransferase activity"/>
    <property type="evidence" value="ECO:0007669"/>
    <property type="project" value="UniProtKB-KW"/>
</dbReference>
<comment type="function">
    <text evidence="6">Catalyzes the glycosylation of 4,4'-diaponeurosporenoate, i.e. the esterification of glucose at the C1'' position with the carboxyl group of 4,4'-diaponeurosporenic acid, to form glycosyl-4,4'-diaponeurosporenoate. This is a step in the biosynthesis of staphyloxanthin, an orange pigment present in most staphylococci strains.</text>
</comment>